<feature type="compositionally biased region" description="Low complexity" evidence="1">
    <location>
        <begin position="427"/>
        <end position="441"/>
    </location>
</feature>
<reference evidence="3" key="1">
    <citation type="submission" date="2016-11" db="UniProtKB">
        <authorList>
            <consortium name="WormBaseParasite"/>
        </authorList>
    </citation>
    <scope>IDENTIFICATION</scope>
</reference>
<feature type="region of interest" description="Disordered" evidence="1">
    <location>
        <begin position="517"/>
        <end position="571"/>
    </location>
</feature>
<feature type="region of interest" description="Disordered" evidence="1">
    <location>
        <begin position="1"/>
        <end position="33"/>
    </location>
</feature>
<feature type="region of interest" description="Disordered" evidence="1">
    <location>
        <begin position="306"/>
        <end position="353"/>
    </location>
</feature>
<feature type="compositionally biased region" description="Polar residues" evidence="1">
    <location>
        <begin position="167"/>
        <end position="191"/>
    </location>
</feature>
<accession>A0A1I8FSN0</accession>
<feature type="region of interest" description="Disordered" evidence="1">
    <location>
        <begin position="593"/>
        <end position="613"/>
    </location>
</feature>
<feature type="compositionally biased region" description="Low complexity" evidence="1">
    <location>
        <begin position="401"/>
        <end position="418"/>
    </location>
</feature>
<feature type="compositionally biased region" description="Low complexity" evidence="1">
    <location>
        <begin position="604"/>
        <end position="613"/>
    </location>
</feature>
<sequence length="613" mass="64396">TDASQPGSAEQPPTAAQQPPGPAERPKSHAGRKFSGIHEYRAGTRLETHTAVATSSPDLVAVPANNLASDSDEAAVGGHLTRRPVLIRDDQSRFAKLGFVDGSKRGQMVTDDCSSGHPVDLLVDQAANCVWLAVVIPVEANGSTEAPPAASAEVPLPFLKQKRGRWNGTQGSNSRLNVASQPKMTAENHANNRAGRVKLLSRLSSGDSNRHQHQQQLQQHQQHRLDLPRPLTAKRRLSGADQVAAVPVGVEKPTIASTLRSTVGGNNFLNSGLANGCGGSGLLGVVGRWPRRRSQRIAPLLPFRLRNQQNASSNSGGMANGENGGGGSVGQRFNRLGSNGRPLSGAARGGGGGGAGKATNLCYYSGGAGAFGRNGVGIGAPYLPKSAVQGRRNGSGGSGSNAGSRRASNSSGVGLNFNGSGGGGSTPGSRRSSQASIRSQGSGTGGSGRKKTAAAPVPTMLIDVQIQLPQSRHWPKWQRERIANSLFGNRPGDEQWITLDELDEKMRQLLLLRPQSAGKEAMQTVNEDVSDEDSKASQSRLLPKGEDETSATQQQQQQQQHPTKRFHKVGFGRAKAGRLIKTVSEQRFSFLGAAAGGGRRGSTLQPSLQQLQP</sequence>
<keyword evidence="2" id="KW-1185">Reference proteome</keyword>
<evidence type="ECO:0000313" key="2">
    <source>
        <dbReference type="Proteomes" id="UP000095280"/>
    </source>
</evidence>
<dbReference type="WBParaSite" id="maker-unitig_48152-snap-gene-0.2-mRNA-1">
    <property type="protein sequence ID" value="maker-unitig_48152-snap-gene-0.2-mRNA-1"/>
    <property type="gene ID" value="maker-unitig_48152-snap-gene-0.2"/>
</dbReference>
<feature type="compositionally biased region" description="Gly residues" evidence="1">
    <location>
        <begin position="318"/>
        <end position="329"/>
    </location>
</feature>
<dbReference type="Proteomes" id="UP000095280">
    <property type="component" value="Unplaced"/>
</dbReference>
<dbReference type="AlphaFoldDB" id="A0A1I8FSN0"/>
<protein>
    <submittedName>
        <fullName evidence="3">RING-type domain-containing protein</fullName>
    </submittedName>
</protein>
<evidence type="ECO:0000256" key="1">
    <source>
        <dbReference type="SAM" id="MobiDB-lite"/>
    </source>
</evidence>
<evidence type="ECO:0000313" key="3">
    <source>
        <dbReference type="WBParaSite" id="maker-unitig_48152-snap-gene-0.2-mRNA-1"/>
    </source>
</evidence>
<feature type="region of interest" description="Disordered" evidence="1">
    <location>
        <begin position="163"/>
        <end position="225"/>
    </location>
</feature>
<feature type="region of interest" description="Disordered" evidence="1">
    <location>
        <begin position="389"/>
        <end position="454"/>
    </location>
</feature>
<proteinExistence type="predicted"/>
<organism evidence="2 3">
    <name type="scientific">Macrostomum lignano</name>
    <dbReference type="NCBI Taxonomy" id="282301"/>
    <lineage>
        <taxon>Eukaryota</taxon>
        <taxon>Metazoa</taxon>
        <taxon>Spiralia</taxon>
        <taxon>Lophotrochozoa</taxon>
        <taxon>Platyhelminthes</taxon>
        <taxon>Rhabditophora</taxon>
        <taxon>Macrostomorpha</taxon>
        <taxon>Macrostomida</taxon>
        <taxon>Macrostomidae</taxon>
        <taxon>Macrostomum</taxon>
    </lineage>
</organism>
<name>A0A1I8FSN0_9PLAT</name>
<feature type="compositionally biased region" description="Basic residues" evidence="1">
    <location>
        <begin position="562"/>
        <end position="571"/>
    </location>
</feature>